<evidence type="ECO:0000256" key="10">
    <source>
        <dbReference type="HAMAP-Rule" id="MF_00454"/>
    </source>
</evidence>
<evidence type="ECO:0000256" key="1">
    <source>
        <dbReference type="ARBA" id="ARBA00004651"/>
    </source>
</evidence>
<evidence type="ECO:0000313" key="12">
    <source>
        <dbReference type="Proteomes" id="UP000215545"/>
    </source>
</evidence>
<keyword evidence="5 10" id="KW-0472">Membrane</keyword>
<comment type="subcellular location">
    <subcellularLocation>
        <location evidence="1 10">Cell membrane</location>
        <topology evidence="1 10">Multi-pass membrane protein</topology>
    </subcellularLocation>
</comment>
<feature type="binding site" evidence="10">
    <location>
        <position position="62"/>
    </location>
    <ligand>
        <name>Na(+)</name>
        <dbReference type="ChEBI" id="CHEBI:29101"/>
        <note>structural</note>
    </ligand>
</feature>
<keyword evidence="3 10" id="KW-0812">Transmembrane</keyword>
<dbReference type="PANTHER" id="PTHR28259:SF1">
    <property type="entry name" value="FLUORIDE EXPORT PROTEIN 1-RELATED"/>
    <property type="match status" value="1"/>
</dbReference>
<evidence type="ECO:0000313" key="11">
    <source>
        <dbReference type="EMBL" id="OXS74581.1"/>
    </source>
</evidence>
<evidence type="ECO:0000256" key="7">
    <source>
        <dbReference type="ARBA" id="ARBA00035120"/>
    </source>
</evidence>
<comment type="function">
    <text evidence="9 10">Fluoride-specific ion channel. Important for reducing fluoride concentration in the cell, thus reducing its toxicity.</text>
</comment>
<dbReference type="HAMAP" id="MF_00454">
    <property type="entry name" value="FluC"/>
    <property type="match status" value="1"/>
</dbReference>
<keyword evidence="4 10" id="KW-1133">Transmembrane helix</keyword>
<comment type="similarity">
    <text evidence="7 10">Belongs to the fluoride channel Fluc/FEX (TC 1.A.43) family.</text>
</comment>
<accession>A0ABX4E4W6</accession>
<comment type="caution">
    <text evidence="11">The sequence shown here is derived from an EMBL/GenBank/DDBJ whole genome shotgun (WGS) entry which is preliminary data.</text>
</comment>
<evidence type="ECO:0000256" key="8">
    <source>
        <dbReference type="ARBA" id="ARBA00035585"/>
    </source>
</evidence>
<gene>
    <name evidence="10" type="primary">fluC</name>
    <name evidence="10" type="synonym">crcB</name>
    <name evidence="11" type="ORF">B1B05_16535</name>
</gene>
<evidence type="ECO:0000256" key="5">
    <source>
        <dbReference type="ARBA" id="ARBA00023136"/>
    </source>
</evidence>
<feature type="transmembrane region" description="Helical" evidence="10">
    <location>
        <begin position="54"/>
        <end position="72"/>
    </location>
</feature>
<evidence type="ECO:0000256" key="2">
    <source>
        <dbReference type="ARBA" id="ARBA00022475"/>
    </source>
</evidence>
<feature type="transmembrane region" description="Helical" evidence="10">
    <location>
        <begin position="25"/>
        <end position="45"/>
    </location>
</feature>
<feature type="binding site" evidence="10">
    <location>
        <position position="65"/>
    </location>
    <ligand>
        <name>Na(+)</name>
        <dbReference type="ChEBI" id="CHEBI:29101"/>
        <note>structural</note>
    </ligand>
</feature>
<dbReference type="EMBL" id="MWSK01000010">
    <property type="protein sequence ID" value="OXS74581.1"/>
    <property type="molecule type" value="Genomic_DNA"/>
</dbReference>
<comment type="catalytic activity">
    <reaction evidence="8">
        <text>fluoride(in) = fluoride(out)</text>
        <dbReference type="Rhea" id="RHEA:76159"/>
        <dbReference type="ChEBI" id="CHEBI:17051"/>
    </reaction>
    <physiologicalReaction direction="left-to-right" evidence="8">
        <dbReference type="Rhea" id="RHEA:76160"/>
    </physiologicalReaction>
</comment>
<name>A0ABX4E4W6_9BACI</name>
<proteinExistence type="inferred from homology"/>
<organism evidence="11 12">
    <name type="scientific">Domibacillus enclensis</name>
    <dbReference type="NCBI Taxonomy" id="1017273"/>
    <lineage>
        <taxon>Bacteria</taxon>
        <taxon>Bacillati</taxon>
        <taxon>Bacillota</taxon>
        <taxon>Bacilli</taxon>
        <taxon>Bacillales</taxon>
        <taxon>Bacillaceae</taxon>
        <taxon>Domibacillus</taxon>
    </lineage>
</organism>
<comment type="activity regulation">
    <text evidence="10">Na(+) is not transported, but it plays an essential structural role and its presence is essential for fluoride channel function.</text>
</comment>
<feature type="transmembrane region" description="Helical" evidence="10">
    <location>
        <begin position="84"/>
        <end position="101"/>
    </location>
</feature>
<keyword evidence="2 10" id="KW-1003">Cell membrane</keyword>
<keyword evidence="6 10" id="KW-0407">Ion channel</keyword>
<sequence>MVAIGGFFGAVSRFWVSNQLNKQSFPFGTLLVNILGAFFLGLLVGSDPGESEQLLFGTGFLGAFTTFSTWMFEVKNMDVKKAAAYLFVTCLFGFFGAWMALQVV</sequence>
<keyword evidence="10" id="KW-0406">Ion transport</keyword>
<evidence type="ECO:0000256" key="9">
    <source>
        <dbReference type="ARBA" id="ARBA00049940"/>
    </source>
</evidence>
<protein>
    <recommendedName>
        <fullName evidence="10">Fluoride-specific ion channel FluC</fullName>
    </recommendedName>
</protein>
<dbReference type="InterPro" id="IPR003691">
    <property type="entry name" value="FluC"/>
</dbReference>
<evidence type="ECO:0000256" key="4">
    <source>
        <dbReference type="ARBA" id="ARBA00022989"/>
    </source>
</evidence>
<keyword evidence="10" id="KW-0479">Metal-binding</keyword>
<keyword evidence="10" id="KW-0915">Sodium</keyword>
<dbReference type="PANTHER" id="PTHR28259">
    <property type="entry name" value="FLUORIDE EXPORT PROTEIN 1-RELATED"/>
    <property type="match status" value="1"/>
</dbReference>
<dbReference type="Proteomes" id="UP000215545">
    <property type="component" value="Unassembled WGS sequence"/>
</dbReference>
<evidence type="ECO:0000256" key="3">
    <source>
        <dbReference type="ARBA" id="ARBA00022692"/>
    </source>
</evidence>
<keyword evidence="12" id="KW-1185">Reference proteome</keyword>
<reference evidence="12" key="1">
    <citation type="submission" date="2017-03" db="EMBL/GenBank/DDBJ databases">
        <title>Bacillus sp. V-88(T) DSM27956, whole genome shotgun sequencing project.</title>
        <authorList>
            <person name="Dastager S.G."/>
            <person name="Neurgaonkar P.S."/>
            <person name="Dharne M.S."/>
        </authorList>
    </citation>
    <scope>NUCLEOTIDE SEQUENCE [LARGE SCALE GENOMIC DNA]</scope>
    <source>
        <strain evidence="12">DSM 25145</strain>
    </source>
</reference>
<evidence type="ECO:0000256" key="6">
    <source>
        <dbReference type="ARBA" id="ARBA00023303"/>
    </source>
</evidence>
<keyword evidence="10" id="KW-0813">Transport</keyword>
<dbReference type="Pfam" id="PF02537">
    <property type="entry name" value="CRCB"/>
    <property type="match status" value="1"/>
</dbReference>